<comment type="caution">
    <text evidence="1">The sequence shown here is derived from an EMBL/GenBank/DDBJ whole genome shotgun (WGS) entry which is preliminary data.</text>
</comment>
<sequence length="186" mass="21037">MYSKVETESGDQVAVYLFGSMDNPADFITESEPSQKGWTASSAGDIELFLETGEIDNGMFPDSAEDLAREAVEIACRQGGTSPTRTDGYYRGFTYGETRDVAEWCAEIYWDVDLRDTPEGPEEGHTRVLVGAPLWVRTPSLRSIHLYSEYTKQEWRAISQAPQILDKPSFWKQLQRAIRIVRGQDQ</sequence>
<keyword evidence="2" id="KW-1185">Reference proteome</keyword>
<evidence type="ECO:0000313" key="1">
    <source>
        <dbReference type="EMBL" id="GAA2801591.1"/>
    </source>
</evidence>
<reference evidence="1 2" key="1">
    <citation type="journal article" date="2019" name="Int. J. Syst. Evol. Microbiol.">
        <title>The Global Catalogue of Microorganisms (GCM) 10K type strain sequencing project: providing services to taxonomists for standard genome sequencing and annotation.</title>
        <authorList>
            <consortium name="The Broad Institute Genomics Platform"/>
            <consortium name="The Broad Institute Genome Sequencing Center for Infectious Disease"/>
            <person name="Wu L."/>
            <person name="Ma J."/>
        </authorList>
    </citation>
    <scope>NUCLEOTIDE SEQUENCE [LARGE SCALE GENOMIC DNA]</scope>
    <source>
        <strain evidence="1 2">JCM 9383</strain>
    </source>
</reference>
<name>A0ABN3VG96_9PSEU</name>
<dbReference type="EMBL" id="BAAAUX010000016">
    <property type="protein sequence ID" value="GAA2801591.1"/>
    <property type="molecule type" value="Genomic_DNA"/>
</dbReference>
<gene>
    <name evidence="1" type="ORF">GCM10010470_40810</name>
</gene>
<protein>
    <submittedName>
        <fullName evidence="1">Uncharacterized protein</fullName>
    </submittedName>
</protein>
<dbReference type="Proteomes" id="UP001500979">
    <property type="component" value="Unassembled WGS sequence"/>
</dbReference>
<evidence type="ECO:0000313" key="2">
    <source>
        <dbReference type="Proteomes" id="UP001500979"/>
    </source>
</evidence>
<dbReference type="RefSeq" id="WP_344682019.1">
    <property type="nucleotide sequence ID" value="NZ_BAAAUX010000016.1"/>
</dbReference>
<accession>A0ABN3VG96</accession>
<proteinExistence type="predicted"/>
<organism evidence="1 2">
    <name type="scientific">Saccharopolyspora taberi</name>
    <dbReference type="NCBI Taxonomy" id="60895"/>
    <lineage>
        <taxon>Bacteria</taxon>
        <taxon>Bacillati</taxon>
        <taxon>Actinomycetota</taxon>
        <taxon>Actinomycetes</taxon>
        <taxon>Pseudonocardiales</taxon>
        <taxon>Pseudonocardiaceae</taxon>
        <taxon>Saccharopolyspora</taxon>
    </lineage>
</organism>